<dbReference type="AlphaFoldDB" id="A0A9Q0FDH0"/>
<evidence type="ECO:0000313" key="1">
    <source>
        <dbReference type="EMBL" id="KAJ4829480.1"/>
    </source>
</evidence>
<reference evidence="1" key="1">
    <citation type="submission" date="2022-02" db="EMBL/GenBank/DDBJ databases">
        <authorList>
            <person name="Henning P.M."/>
            <person name="McCubbin A.G."/>
            <person name="Shore J.S."/>
        </authorList>
    </citation>
    <scope>NUCLEOTIDE SEQUENCE</scope>
    <source>
        <strain evidence="1">F60SS</strain>
        <tissue evidence="1">Leaves</tissue>
    </source>
</reference>
<gene>
    <name evidence="1" type="primary">EPFL6</name>
    <name evidence="1" type="ORF">Tsubulata_001424</name>
</gene>
<reference evidence="1" key="2">
    <citation type="journal article" date="2023" name="Plants (Basel)">
        <title>Annotation of the Turnera subulata (Passifloraceae) Draft Genome Reveals the S-Locus Evolved after the Divergence of Turneroideae from Passifloroideae in a Stepwise Manner.</title>
        <authorList>
            <person name="Henning P.M."/>
            <person name="Roalson E.H."/>
            <person name="Mir W."/>
            <person name="McCubbin A.G."/>
            <person name="Shore J.S."/>
        </authorList>
    </citation>
    <scope>NUCLEOTIDE SEQUENCE</scope>
    <source>
        <strain evidence="1">F60SS</strain>
    </source>
</reference>
<name>A0A9Q0FDH0_9ROSI</name>
<keyword evidence="2" id="KW-1185">Reference proteome</keyword>
<dbReference type="Proteomes" id="UP001141552">
    <property type="component" value="Unassembled WGS sequence"/>
</dbReference>
<dbReference type="EMBL" id="JAKUCV010005893">
    <property type="protein sequence ID" value="KAJ4829480.1"/>
    <property type="molecule type" value="Genomic_DNA"/>
</dbReference>
<sequence length="36" mass="4258">MQCKPVHVPMLPGTQVKAEYYLEAWRCKFGNKLYMP</sequence>
<dbReference type="OrthoDB" id="1937916at2759"/>
<proteinExistence type="predicted"/>
<evidence type="ECO:0000313" key="2">
    <source>
        <dbReference type="Proteomes" id="UP001141552"/>
    </source>
</evidence>
<comment type="caution">
    <text evidence="1">The sequence shown here is derived from an EMBL/GenBank/DDBJ whole genome shotgun (WGS) entry which is preliminary data.</text>
</comment>
<accession>A0A9Q0FDH0</accession>
<dbReference type="Pfam" id="PF17181">
    <property type="entry name" value="EPF"/>
    <property type="match status" value="1"/>
</dbReference>
<protein>
    <submittedName>
        <fullName evidence="1">EPIDERMAL PATTERNING FACTOR-like protein 6</fullName>
    </submittedName>
</protein>
<organism evidence="1 2">
    <name type="scientific">Turnera subulata</name>
    <dbReference type="NCBI Taxonomy" id="218843"/>
    <lineage>
        <taxon>Eukaryota</taxon>
        <taxon>Viridiplantae</taxon>
        <taxon>Streptophyta</taxon>
        <taxon>Embryophyta</taxon>
        <taxon>Tracheophyta</taxon>
        <taxon>Spermatophyta</taxon>
        <taxon>Magnoliopsida</taxon>
        <taxon>eudicotyledons</taxon>
        <taxon>Gunneridae</taxon>
        <taxon>Pentapetalae</taxon>
        <taxon>rosids</taxon>
        <taxon>fabids</taxon>
        <taxon>Malpighiales</taxon>
        <taxon>Passifloraceae</taxon>
        <taxon>Turnera</taxon>
    </lineage>
</organism>